<evidence type="ECO:0000313" key="9">
    <source>
        <dbReference type="EMBL" id="KAG0534906.1"/>
    </source>
</evidence>
<feature type="domain" description="SWIM-type" evidence="8">
    <location>
        <begin position="586"/>
        <end position="622"/>
    </location>
</feature>
<evidence type="ECO:0000256" key="3">
    <source>
        <dbReference type="ARBA" id="ARBA00022771"/>
    </source>
</evidence>
<dbReference type="GO" id="GO:0006355">
    <property type="term" value="P:regulation of DNA-templated transcription"/>
    <property type="evidence" value="ECO:0007669"/>
    <property type="project" value="UniProtKB-UniRule"/>
</dbReference>
<feature type="compositionally biased region" description="Polar residues" evidence="7">
    <location>
        <begin position="709"/>
        <end position="723"/>
    </location>
</feature>
<accession>A0A921R982</accession>
<dbReference type="Pfam" id="PF03101">
    <property type="entry name" value="FAR1"/>
    <property type="match status" value="1"/>
</dbReference>
<reference evidence="9" key="1">
    <citation type="journal article" date="2019" name="BMC Genomics">
        <title>A new reference genome for Sorghum bicolor reveals high levels of sequence similarity between sweet and grain genotypes: implications for the genetics of sugar metabolism.</title>
        <authorList>
            <person name="Cooper E.A."/>
            <person name="Brenton Z.W."/>
            <person name="Flinn B.S."/>
            <person name="Jenkins J."/>
            <person name="Shu S."/>
            <person name="Flowers D."/>
            <person name="Luo F."/>
            <person name="Wang Y."/>
            <person name="Xia P."/>
            <person name="Barry K."/>
            <person name="Daum C."/>
            <person name="Lipzen A."/>
            <person name="Yoshinaga Y."/>
            <person name="Schmutz J."/>
            <person name="Saski C."/>
            <person name="Vermerris W."/>
            <person name="Kresovich S."/>
        </authorList>
    </citation>
    <scope>NUCLEOTIDE SEQUENCE</scope>
</reference>
<dbReference type="AlphaFoldDB" id="A0A921R982"/>
<name>A0A921R982_SORBI</name>
<dbReference type="InterPro" id="IPR018289">
    <property type="entry name" value="MULE_transposase_dom"/>
</dbReference>
<dbReference type="SMART" id="SM00575">
    <property type="entry name" value="ZnF_PMZ"/>
    <property type="match status" value="1"/>
</dbReference>
<gene>
    <name evidence="9" type="ORF">BDA96_04G320200</name>
</gene>
<feature type="region of interest" description="Disordered" evidence="7">
    <location>
        <begin position="1"/>
        <end position="72"/>
    </location>
</feature>
<evidence type="ECO:0000256" key="7">
    <source>
        <dbReference type="SAM" id="MobiDB-lite"/>
    </source>
</evidence>
<sequence>MRSRAYQVAQNPRTQAAAPGGRRQNTTKIQEGNTQTQEELANETRHPTEPSNTTEDRIIDDISEPPAQTTEEREMDNMFEEANYPSMNEIENAEEPQVGMSFATREDAFYAFKIYARKKGFAVRKDASYTSRITGQLERQMFVCNRSGKPICTDGPGRKRRSNVLENTNCKVLVRVKLELGLWVVTAVHLEHNHELAPSTWLVRFMRCHKNMNESEKNFIGVLQNSRVPPRKVMSIFRLLRGHLRCIGFDAKDVSNLQSKERMQHKHKDIAELLDIFKDRQKTIPGFYYSVMADEDGTVRSIFWTDAIGIANYKVYGDYMSFDTTFSTNLYGMPFAPIIGVNNHGKTILFGCALLKDQTISTFEWLFDTFLIANKGKMPSSIISDQDQSIASAIQSKFPTAVRRFCFWHIVKELKRKNVAFFAARPNLYKKLKYAMEDEYQARENNSINYLYNIRRYWVPAYFMSSFYPFSSTTGRSESTNALFKGYVTHKETIVNFFEAYEQIQEKNLSTLDRCRFNSEIKCPSKWSFNGLEQHAATLYTTAIFQRVQKEFKSATAYAVKEIVPEKMFQLRRKTVYDSEFEKEEFEVTVTEDKEHFTCSCRKLDRDGIPCCHVLKIAERLDLLMIPASFVRYRWTKEADQEIVLQVGQELTLKHGNAANSIQYCLMMGEVSDYCSSISRNKRAVELFTAEFHKLKETINSKLTEHQDASGNQNGSNPKTTTMRGGKKQKQQREYKSQSFIQM</sequence>
<comment type="caution">
    <text evidence="9">The sequence shown here is derived from an EMBL/GenBank/DDBJ whole genome shotgun (WGS) entry which is preliminary data.</text>
</comment>
<evidence type="ECO:0000256" key="2">
    <source>
        <dbReference type="ARBA" id="ARBA00022723"/>
    </source>
</evidence>
<keyword evidence="6" id="KW-0539">Nucleus</keyword>
<dbReference type="PROSITE" id="PS50966">
    <property type="entry name" value="ZF_SWIM"/>
    <property type="match status" value="1"/>
</dbReference>
<feature type="region of interest" description="Disordered" evidence="7">
    <location>
        <begin position="703"/>
        <end position="743"/>
    </location>
</feature>
<dbReference type="PANTHER" id="PTHR31669:SF214">
    <property type="entry name" value="PROTEIN FAR1-RELATED SEQUENCE"/>
    <property type="match status" value="1"/>
</dbReference>
<dbReference type="GO" id="GO:0005634">
    <property type="term" value="C:nucleus"/>
    <property type="evidence" value="ECO:0007669"/>
    <property type="project" value="UniProtKB-SubCell"/>
</dbReference>
<comment type="function">
    <text evidence="6">Putative transcription activator involved in regulating light control of development.</text>
</comment>
<keyword evidence="3 5" id="KW-0863">Zinc-finger</keyword>
<evidence type="ECO:0000256" key="4">
    <source>
        <dbReference type="ARBA" id="ARBA00022833"/>
    </source>
</evidence>
<proteinExistence type="inferred from homology"/>
<evidence type="ECO:0000313" key="10">
    <source>
        <dbReference type="Proteomes" id="UP000807115"/>
    </source>
</evidence>
<evidence type="ECO:0000256" key="6">
    <source>
        <dbReference type="RuleBase" id="RU367018"/>
    </source>
</evidence>
<organism evidence="9 10">
    <name type="scientific">Sorghum bicolor</name>
    <name type="common">Sorghum</name>
    <name type="synonym">Sorghum vulgare</name>
    <dbReference type="NCBI Taxonomy" id="4558"/>
    <lineage>
        <taxon>Eukaryota</taxon>
        <taxon>Viridiplantae</taxon>
        <taxon>Streptophyta</taxon>
        <taxon>Embryophyta</taxon>
        <taxon>Tracheophyta</taxon>
        <taxon>Spermatophyta</taxon>
        <taxon>Magnoliopsida</taxon>
        <taxon>Liliopsida</taxon>
        <taxon>Poales</taxon>
        <taxon>Poaceae</taxon>
        <taxon>PACMAD clade</taxon>
        <taxon>Panicoideae</taxon>
        <taxon>Andropogonodae</taxon>
        <taxon>Andropogoneae</taxon>
        <taxon>Sorghinae</taxon>
        <taxon>Sorghum</taxon>
    </lineage>
</organism>
<dbReference type="InterPro" id="IPR004330">
    <property type="entry name" value="FAR1_DNA_bnd_dom"/>
</dbReference>
<evidence type="ECO:0000256" key="5">
    <source>
        <dbReference type="PROSITE-ProRule" id="PRU00325"/>
    </source>
</evidence>
<keyword evidence="2 6" id="KW-0479">Metal-binding</keyword>
<dbReference type="Pfam" id="PF10551">
    <property type="entry name" value="MULE"/>
    <property type="match status" value="1"/>
</dbReference>
<dbReference type="InterPro" id="IPR006564">
    <property type="entry name" value="Znf_PMZ"/>
</dbReference>
<feature type="compositionally biased region" description="Polar residues" evidence="7">
    <location>
        <begin position="23"/>
        <end position="39"/>
    </location>
</feature>
<dbReference type="InterPro" id="IPR007527">
    <property type="entry name" value="Znf_SWIM"/>
</dbReference>
<dbReference type="EMBL" id="CM027683">
    <property type="protein sequence ID" value="KAG0534906.1"/>
    <property type="molecule type" value="Genomic_DNA"/>
</dbReference>
<comment type="similarity">
    <text evidence="1 6">Belongs to the FHY3/FAR1 family.</text>
</comment>
<protein>
    <recommendedName>
        <fullName evidence="6">Protein FAR1-RELATED SEQUENCE</fullName>
    </recommendedName>
</protein>
<dbReference type="Proteomes" id="UP000807115">
    <property type="component" value="Chromosome 4"/>
</dbReference>
<keyword evidence="4 6" id="KW-0862">Zinc</keyword>
<comment type="subcellular location">
    <subcellularLocation>
        <location evidence="6">Nucleus</location>
    </subcellularLocation>
</comment>
<dbReference type="Pfam" id="PF04434">
    <property type="entry name" value="SWIM"/>
    <property type="match status" value="1"/>
</dbReference>
<dbReference type="InterPro" id="IPR031052">
    <property type="entry name" value="FHY3/FAR1"/>
</dbReference>
<dbReference type="GO" id="GO:0008270">
    <property type="term" value="F:zinc ion binding"/>
    <property type="evidence" value="ECO:0007669"/>
    <property type="project" value="UniProtKB-UniRule"/>
</dbReference>
<reference evidence="9" key="2">
    <citation type="submission" date="2020-10" db="EMBL/GenBank/DDBJ databases">
        <authorList>
            <person name="Cooper E.A."/>
            <person name="Brenton Z.W."/>
            <person name="Flinn B.S."/>
            <person name="Jenkins J."/>
            <person name="Shu S."/>
            <person name="Flowers D."/>
            <person name="Luo F."/>
            <person name="Wang Y."/>
            <person name="Xia P."/>
            <person name="Barry K."/>
            <person name="Daum C."/>
            <person name="Lipzen A."/>
            <person name="Yoshinaga Y."/>
            <person name="Schmutz J."/>
            <person name="Saski C."/>
            <person name="Vermerris W."/>
            <person name="Kresovich S."/>
        </authorList>
    </citation>
    <scope>NUCLEOTIDE SEQUENCE</scope>
</reference>
<dbReference type="PANTHER" id="PTHR31669">
    <property type="entry name" value="PROTEIN FAR1-RELATED SEQUENCE 10-RELATED"/>
    <property type="match status" value="1"/>
</dbReference>
<evidence type="ECO:0000259" key="8">
    <source>
        <dbReference type="PROSITE" id="PS50966"/>
    </source>
</evidence>
<feature type="compositionally biased region" description="Basic and acidic residues" evidence="7">
    <location>
        <begin position="42"/>
        <end position="60"/>
    </location>
</feature>
<evidence type="ECO:0000256" key="1">
    <source>
        <dbReference type="ARBA" id="ARBA00005889"/>
    </source>
</evidence>